<feature type="compositionally biased region" description="Polar residues" evidence="1">
    <location>
        <begin position="94"/>
        <end position="103"/>
    </location>
</feature>
<feature type="compositionally biased region" description="Basic and acidic residues" evidence="1">
    <location>
        <begin position="75"/>
        <end position="93"/>
    </location>
</feature>
<accession>A0AA86N218</accession>
<organism evidence="3 4">
    <name type="scientific">Nitrospira tepida</name>
    <dbReference type="NCBI Taxonomy" id="2973512"/>
    <lineage>
        <taxon>Bacteria</taxon>
        <taxon>Pseudomonadati</taxon>
        <taxon>Nitrospirota</taxon>
        <taxon>Nitrospiria</taxon>
        <taxon>Nitrospirales</taxon>
        <taxon>Nitrospiraceae</taxon>
        <taxon>Nitrospira</taxon>
    </lineage>
</organism>
<evidence type="ECO:0000313" key="3">
    <source>
        <dbReference type="EMBL" id="CAI4033297.1"/>
    </source>
</evidence>
<name>A0AA86N218_9BACT</name>
<dbReference type="KEGG" id="nti:DNFV4_03733"/>
<dbReference type="Proteomes" id="UP001179121">
    <property type="component" value="Chromosome"/>
</dbReference>
<gene>
    <name evidence="3" type="ORF">DNFV4_03733</name>
</gene>
<feature type="chain" id="PRO_5041713835" description="UrcA family protein" evidence="2">
    <location>
        <begin position="30"/>
        <end position="103"/>
    </location>
</feature>
<sequence>MRIHPIIKSTILVAPLVLILGISGTSAQAADQSLTAAITSAPTITPAPTGEASGVASGAVEDTLSACMARIPKDASDGQRMMAEESCNRDEGSRTVSQVAPTF</sequence>
<evidence type="ECO:0000256" key="1">
    <source>
        <dbReference type="SAM" id="MobiDB-lite"/>
    </source>
</evidence>
<evidence type="ECO:0008006" key="5">
    <source>
        <dbReference type="Google" id="ProtNLM"/>
    </source>
</evidence>
<reference evidence="3" key="1">
    <citation type="submission" date="2022-10" db="EMBL/GenBank/DDBJ databases">
        <authorList>
            <person name="Koch H."/>
        </authorList>
    </citation>
    <scope>NUCLEOTIDE SEQUENCE</scope>
    <source>
        <strain evidence="3">DNF</strain>
    </source>
</reference>
<keyword evidence="2" id="KW-0732">Signal</keyword>
<evidence type="ECO:0000313" key="4">
    <source>
        <dbReference type="Proteomes" id="UP001179121"/>
    </source>
</evidence>
<evidence type="ECO:0000256" key="2">
    <source>
        <dbReference type="SAM" id="SignalP"/>
    </source>
</evidence>
<proteinExistence type="predicted"/>
<keyword evidence="4" id="KW-1185">Reference proteome</keyword>
<feature type="region of interest" description="Disordered" evidence="1">
    <location>
        <begin position="75"/>
        <end position="103"/>
    </location>
</feature>
<dbReference type="AlphaFoldDB" id="A0AA86N218"/>
<protein>
    <recommendedName>
        <fullName evidence="5">UrcA family protein</fullName>
    </recommendedName>
</protein>
<feature type="signal peptide" evidence="2">
    <location>
        <begin position="1"/>
        <end position="29"/>
    </location>
</feature>
<dbReference type="EMBL" id="OX365700">
    <property type="protein sequence ID" value="CAI4033297.1"/>
    <property type="molecule type" value="Genomic_DNA"/>
</dbReference>
<dbReference type="RefSeq" id="WP_289270384.1">
    <property type="nucleotide sequence ID" value="NZ_OX365700.1"/>
</dbReference>